<dbReference type="InterPro" id="IPR050812">
    <property type="entry name" value="Preph/Arog_dehydrog"/>
</dbReference>
<sequence length="236" mass="25596">MGALFAKRARALGATVHELDKPLAGPALEAVPGADLVLLCVPLGAIETVLEEIAPLLDPGTVLADIVSVKVKPLKAMLRAHAGPVVATHPLFGSKPPKDARVAMIPSGRVDDEAACARVEAWMRALGFDTFRTTAEKHDQAMAMVQGLNFVTTIAYLAAMADPELTPYITPSLGRRLDAAHKMVTHDASLFETIFEANPFSQDAVRRYRNFLHVAAGGDLDLLVERAQWWWRENVI</sequence>
<reference evidence="4 5" key="1">
    <citation type="submission" date="2018-06" db="EMBL/GenBank/DDBJ databases">
        <title>Complete genome of Desulfovibrio marinus P48SEP.</title>
        <authorList>
            <person name="Crispim J.S."/>
            <person name="Vidigal P.M.P."/>
            <person name="Silva L.C.F."/>
            <person name="Araujo L.C."/>
            <person name="Laguardia C.N."/>
            <person name="Dias R.S."/>
            <person name="Sousa M.P."/>
            <person name="Paula S.O."/>
            <person name="Silva C."/>
        </authorList>
    </citation>
    <scope>NUCLEOTIDE SEQUENCE [LARGE SCALE GENOMIC DNA]</scope>
    <source>
        <strain evidence="4 5">P48SEP</strain>
    </source>
</reference>
<dbReference type="GO" id="GO:0070403">
    <property type="term" value="F:NAD+ binding"/>
    <property type="evidence" value="ECO:0007669"/>
    <property type="project" value="InterPro"/>
</dbReference>
<evidence type="ECO:0000313" key="4">
    <source>
        <dbReference type="EMBL" id="TVM36137.1"/>
    </source>
</evidence>
<evidence type="ECO:0000313" key="5">
    <source>
        <dbReference type="Proteomes" id="UP000434052"/>
    </source>
</evidence>
<name>A0A6P1ZPB1_9BACT</name>
<dbReference type="InterPro" id="IPR003099">
    <property type="entry name" value="Prephen_DH"/>
</dbReference>
<feature type="domain" description="Prephenate/arogenate dehydrogenase" evidence="2">
    <location>
        <begin position="1"/>
        <end position="236"/>
    </location>
</feature>
<accession>A0A6P1ZPB1</accession>
<evidence type="ECO:0000313" key="3">
    <source>
        <dbReference type="EMBL" id="QJT11336.1"/>
    </source>
</evidence>
<gene>
    <name evidence="4" type="ORF">DQK91_05030</name>
    <name evidence="3" type="ORF">E8L03_13405</name>
</gene>
<dbReference type="EMBL" id="CP039543">
    <property type="protein sequence ID" value="QJT11336.1"/>
    <property type="molecule type" value="Genomic_DNA"/>
</dbReference>
<dbReference type="EMBL" id="QMIF01000002">
    <property type="protein sequence ID" value="TVM36137.1"/>
    <property type="molecule type" value="Genomic_DNA"/>
</dbReference>
<keyword evidence="6" id="KW-1185">Reference proteome</keyword>
<dbReference type="GO" id="GO:0004665">
    <property type="term" value="F:prephenate dehydrogenase (NADP+) activity"/>
    <property type="evidence" value="ECO:0007669"/>
    <property type="project" value="InterPro"/>
</dbReference>
<dbReference type="PANTHER" id="PTHR21363:SF0">
    <property type="entry name" value="PREPHENATE DEHYDROGENASE [NADP(+)]"/>
    <property type="match status" value="1"/>
</dbReference>
<evidence type="ECO:0000256" key="1">
    <source>
        <dbReference type="ARBA" id="ARBA00023002"/>
    </source>
</evidence>
<dbReference type="PROSITE" id="PS51176">
    <property type="entry name" value="PDH_ADH"/>
    <property type="match status" value="1"/>
</dbReference>
<dbReference type="Gene3D" id="3.40.50.720">
    <property type="entry name" value="NAD(P)-binding Rossmann-like Domain"/>
    <property type="match status" value="1"/>
</dbReference>
<protein>
    <submittedName>
        <fullName evidence="3 4">Prephenate dehydrogenase</fullName>
    </submittedName>
</protein>
<reference evidence="3 6" key="2">
    <citation type="submission" date="2019-04" db="EMBL/GenBank/DDBJ databases">
        <title>Isolation and culture of sulfate reducing bacteria from the cold seep of the South China Sea.</title>
        <authorList>
            <person name="Sun C."/>
            <person name="Liu R."/>
        </authorList>
    </citation>
    <scope>NUCLEOTIDE SEQUENCE [LARGE SCALE GENOMIC DNA]</scope>
    <source>
        <strain evidence="3 6">CS1</strain>
    </source>
</reference>
<keyword evidence="1" id="KW-0560">Oxidoreductase</keyword>
<dbReference type="Pfam" id="PF02153">
    <property type="entry name" value="PDH_N"/>
    <property type="match status" value="1"/>
</dbReference>
<dbReference type="InterPro" id="IPR036291">
    <property type="entry name" value="NAD(P)-bd_dom_sf"/>
</dbReference>
<dbReference type="SUPFAM" id="SSF51735">
    <property type="entry name" value="NAD(P)-binding Rossmann-fold domains"/>
    <property type="match status" value="1"/>
</dbReference>
<dbReference type="Proteomes" id="UP000434052">
    <property type="component" value="Unassembled WGS sequence"/>
</dbReference>
<evidence type="ECO:0000259" key="2">
    <source>
        <dbReference type="PROSITE" id="PS51176"/>
    </source>
</evidence>
<dbReference type="PANTHER" id="PTHR21363">
    <property type="entry name" value="PREPHENATE DEHYDROGENASE"/>
    <property type="match status" value="1"/>
</dbReference>
<dbReference type="OrthoDB" id="9800497at2"/>
<evidence type="ECO:0000313" key="6">
    <source>
        <dbReference type="Proteomes" id="UP000503251"/>
    </source>
</evidence>
<organism evidence="4 5">
    <name type="scientific">Oceanidesulfovibrio marinus</name>
    <dbReference type="NCBI Taxonomy" id="370038"/>
    <lineage>
        <taxon>Bacteria</taxon>
        <taxon>Pseudomonadati</taxon>
        <taxon>Thermodesulfobacteriota</taxon>
        <taxon>Desulfovibrionia</taxon>
        <taxon>Desulfovibrionales</taxon>
        <taxon>Desulfovibrionaceae</taxon>
        <taxon>Oceanidesulfovibrio</taxon>
    </lineage>
</organism>
<dbReference type="GO" id="GO:0008977">
    <property type="term" value="F:prephenate dehydrogenase (NAD+) activity"/>
    <property type="evidence" value="ECO:0007669"/>
    <property type="project" value="InterPro"/>
</dbReference>
<dbReference type="Proteomes" id="UP000503251">
    <property type="component" value="Chromosome"/>
</dbReference>
<proteinExistence type="predicted"/>
<dbReference type="InterPro" id="IPR008927">
    <property type="entry name" value="6-PGluconate_DH-like_C_sf"/>
</dbReference>
<dbReference type="InterPro" id="IPR046826">
    <property type="entry name" value="PDH_N"/>
</dbReference>
<dbReference type="GO" id="GO:0006571">
    <property type="term" value="P:tyrosine biosynthetic process"/>
    <property type="evidence" value="ECO:0007669"/>
    <property type="project" value="InterPro"/>
</dbReference>
<dbReference type="AlphaFoldDB" id="A0A6P1ZPB1"/>
<dbReference type="SUPFAM" id="SSF48179">
    <property type="entry name" value="6-phosphogluconate dehydrogenase C-terminal domain-like"/>
    <property type="match status" value="1"/>
</dbReference>